<dbReference type="AlphaFoldDB" id="A0A7Y9WXZ8"/>
<evidence type="ECO:0000313" key="1">
    <source>
        <dbReference type="EMBL" id="NYH41611.1"/>
    </source>
</evidence>
<keyword evidence="2" id="KW-1185">Reference proteome</keyword>
<proteinExistence type="predicted"/>
<organism evidence="1 2">
    <name type="scientific">Micromonospora jinlongensis</name>
    <dbReference type="NCBI Taxonomy" id="1287877"/>
    <lineage>
        <taxon>Bacteria</taxon>
        <taxon>Bacillati</taxon>
        <taxon>Actinomycetota</taxon>
        <taxon>Actinomycetes</taxon>
        <taxon>Micromonosporales</taxon>
        <taxon>Micromonosporaceae</taxon>
        <taxon>Micromonospora</taxon>
    </lineage>
</organism>
<gene>
    <name evidence="1" type="ORF">HNR22_001338</name>
</gene>
<evidence type="ECO:0000313" key="2">
    <source>
        <dbReference type="Proteomes" id="UP000523545"/>
    </source>
</evidence>
<dbReference type="Proteomes" id="UP000523545">
    <property type="component" value="Unassembled WGS sequence"/>
</dbReference>
<comment type="caution">
    <text evidence="1">The sequence shown here is derived from an EMBL/GenBank/DDBJ whole genome shotgun (WGS) entry which is preliminary data.</text>
</comment>
<reference evidence="1 2" key="1">
    <citation type="submission" date="2020-07" db="EMBL/GenBank/DDBJ databases">
        <title>Sequencing the genomes of 1000 actinobacteria strains.</title>
        <authorList>
            <person name="Klenk H.-P."/>
        </authorList>
    </citation>
    <scope>NUCLEOTIDE SEQUENCE [LARGE SCALE GENOMIC DNA]</scope>
    <source>
        <strain evidence="1 2">DSM 45876</strain>
    </source>
</reference>
<protein>
    <submittedName>
        <fullName evidence="1">Uncharacterized protein</fullName>
    </submittedName>
</protein>
<name>A0A7Y9WXZ8_9ACTN</name>
<accession>A0A7Y9WXZ8</accession>
<dbReference type="EMBL" id="JACCHK010000001">
    <property type="protein sequence ID" value="NYH41611.1"/>
    <property type="molecule type" value="Genomic_DNA"/>
</dbReference>
<sequence length="37" mass="4105">MALETREQVYARLKDDYQDQPTRIGLDGVVGPLIVGS</sequence>